<protein>
    <submittedName>
        <fullName evidence="2">N-acetyltransferase GCN5</fullName>
    </submittedName>
</protein>
<dbReference type="PANTHER" id="PTHR43610">
    <property type="entry name" value="BLL6696 PROTEIN"/>
    <property type="match status" value="1"/>
</dbReference>
<evidence type="ECO:0000259" key="1">
    <source>
        <dbReference type="PROSITE" id="PS51186"/>
    </source>
</evidence>
<name>A0ABN0RQ18_9FLAO</name>
<dbReference type="SUPFAM" id="SSF55729">
    <property type="entry name" value="Acyl-CoA N-acyltransferases (Nat)"/>
    <property type="match status" value="1"/>
</dbReference>
<keyword evidence="3" id="KW-1185">Reference proteome</keyword>
<evidence type="ECO:0000313" key="2">
    <source>
        <dbReference type="EMBL" id="EWH13980.1"/>
    </source>
</evidence>
<proteinExistence type="predicted"/>
<dbReference type="Gene3D" id="3.40.630.30">
    <property type="match status" value="1"/>
</dbReference>
<dbReference type="PANTHER" id="PTHR43610:SF1">
    <property type="entry name" value="N-ACETYLTRANSFERASE DOMAIN-CONTAINING PROTEIN"/>
    <property type="match status" value="1"/>
</dbReference>
<dbReference type="InterPro" id="IPR016181">
    <property type="entry name" value="Acyl_CoA_acyltransferase"/>
</dbReference>
<dbReference type="Proteomes" id="UP000019275">
    <property type="component" value="Unassembled WGS sequence"/>
</dbReference>
<feature type="domain" description="N-acetyltransferase" evidence="1">
    <location>
        <begin position="13"/>
        <end position="176"/>
    </location>
</feature>
<evidence type="ECO:0000313" key="3">
    <source>
        <dbReference type="Proteomes" id="UP000019275"/>
    </source>
</evidence>
<sequence length="188" mass="21837">MIHNVDNLKDNVVQLIPLKEKHIDLLWPIAQQIDVYKYGSNDISTLKKLTNYIHTAIEDKNSIPFAVFDMRTSAYVGSTRFGNIDDKNKVLHIGWTWISPNTQGTGLNHKMKYLMLTYAFENLNFNKVEFRIDERNIKSRKAVEKLGASLEGILRQNVITKNNIKRNSCCYGILKEEWAIIKQQFFNT</sequence>
<dbReference type="RefSeq" id="WP_034644635.1">
    <property type="nucleotide sequence ID" value="NZ_ARZX01000006.1"/>
</dbReference>
<comment type="caution">
    <text evidence="2">The sequence shown here is derived from an EMBL/GenBank/DDBJ whole genome shotgun (WGS) entry which is preliminary data.</text>
</comment>
<dbReference type="InterPro" id="IPR000182">
    <property type="entry name" value="GNAT_dom"/>
</dbReference>
<dbReference type="PROSITE" id="PS51186">
    <property type="entry name" value="GNAT"/>
    <property type="match status" value="1"/>
</dbReference>
<reference evidence="2 3" key="1">
    <citation type="journal article" date="2014" name="Genome Announc.">
        <title>Draft Genome Sequence of the Carrageenan-Degrading Bacterium Cellulophaga sp. Strain KL-A, Isolated from Decaying Marine Algae.</title>
        <authorList>
            <person name="Shan D."/>
            <person name="Ying J."/>
            <person name="Li X."/>
            <person name="Gao Z."/>
            <person name="Wei G."/>
            <person name="Shao Z."/>
        </authorList>
    </citation>
    <scope>NUCLEOTIDE SEQUENCE [LARGE SCALE GENOMIC DNA]</scope>
    <source>
        <strain evidence="2 3">KL-A</strain>
    </source>
</reference>
<organism evidence="2 3">
    <name type="scientific">Cellulophaga geojensis KL-A</name>
    <dbReference type="NCBI Taxonomy" id="1328323"/>
    <lineage>
        <taxon>Bacteria</taxon>
        <taxon>Pseudomonadati</taxon>
        <taxon>Bacteroidota</taxon>
        <taxon>Flavobacteriia</taxon>
        <taxon>Flavobacteriales</taxon>
        <taxon>Flavobacteriaceae</taxon>
        <taxon>Cellulophaga</taxon>
    </lineage>
</organism>
<gene>
    <name evidence="2" type="ORF">KLA_06612</name>
</gene>
<dbReference type="EMBL" id="ARZX01000006">
    <property type="protein sequence ID" value="EWH13980.1"/>
    <property type="molecule type" value="Genomic_DNA"/>
</dbReference>
<dbReference type="Pfam" id="PF13302">
    <property type="entry name" value="Acetyltransf_3"/>
    <property type="match status" value="1"/>
</dbReference>
<accession>A0ABN0RQ18</accession>